<evidence type="ECO:0000313" key="3">
    <source>
        <dbReference type="Proteomes" id="UP000030746"/>
    </source>
</evidence>
<feature type="domain" description="HAT C-terminal dimerisation" evidence="1">
    <location>
        <begin position="163"/>
        <end position="242"/>
    </location>
</feature>
<dbReference type="CTD" id="20237238"/>
<dbReference type="STRING" id="225164.V4CIM5"/>
<dbReference type="HOGENOM" id="CLU_009123_4_2_1"/>
<dbReference type="AlphaFoldDB" id="V4CIM5"/>
<gene>
    <name evidence="2" type="ORF">LOTGIDRAFT_157161</name>
</gene>
<dbReference type="SUPFAM" id="SSF53098">
    <property type="entry name" value="Ribonuclease H-like"/>
    <property type="match status" value="1"/>
</dbReference>
<sequence>MLKSLLVQKLAILAVLHDPSEIKSADAKVLDVADRDWTIIQDIIIILKPLEVATTHGLSYSSWINQHSFGTCRQRLDRNEKTKIKADLSDNTLTTNILVKGSALDPRYKSLMFLNDAQKDMVWKNICEEAKELDKGSGDGATEYQPPTKKKSALEFLIGPTDIERYINEVSLEADFSPFEWWKISSKRYPTLARLARKYLRLPATSVPSERVFSDAGNTVTKKISNLDPGTVNHLIFLRDALK</sequence>
<dbReference type="Pfam" id="PF05699">
    <property type="entry name" value="Dimer_Tnp_hAT"/>
    <property type="match status" value="1"/>
</dbReference>
<keyword evidence="3" id="KW-1185">Reference proteome</keyword>
<dbReference type="GO" id="GO:0006357">
    <property type="term" value="P:regulation of transcription by RNA polymerase II"/>
    <property type="evidence" value="ECO:0007669"/>
    <property type="project" value="TreeGrafter"/>
</dbReference>
<dbReference type="PANTHER" id="PTHR46169:SF29">
    <property type="entry name" value="DNA REPLICATION-RELATED ELEMENT FACTOR, ISOFORM A"/>
    <property type="match status" value="1"/>
</dbReference>
<dbReference type="OrthoDB" id="10023994at2759"/>
<dbReference type="InterPro" id="IPR052717">
    <property type="entry name" value="Vacuolar_transposase_reg"/>
</dbReference>
<dbReference type="EMBL" id="KB200329">
    <property type="protein sequence ID" value="ESP02030.1"/>
    <property type="molecule type" value="Genomic_DNA"/>
</dbReference>
<dbReference type="InterPro" id="IPR008906">
    <property type="entry name" value="HATC_C_dom"/>
</dbReference>
<accession>V4CIM5</accession>
<dbReference type="PANTHER" id="PTHR46169">
    <property type="entry name" value="DNA REPLICATION-RELATED ELEMENT FACTOR, ISOFORM A"/>
    <property type="match status" value="1"/>
</dbReference>
<evidence type="ECO:0000313" key="2">
    <source>
        <dbReference type="EMBL" id="ESP02030.1"/>
    </source>
</evidence>
<dbReference type="RefSeq" id="XP_009047188.1">
    <property type="nucleotide sequence ID" value="XM_009048940.1"/>
</dbReference>
<evidence type="ECO:0000259" key="1">
    <source>
        <dbReference type="Pfam" id="PF05699"/>
    </source>
</evidence>
<dbReference type="GO" id="GO:0046983">
    <property type="term" value="F:protein dimerization activity"/>
    <property type="evidence" value="ECO:0007669"/>
    <property type="project" value="InterPro"/>
</dbReference>
<dbReference type="InterPro" id="IPR012337">
    <property type="entry name" value="RNaseH-like_sf"/>
</dbReference>
<protein>
    <recommendedName>
        <fullName evidence="1">HAT C-terminal dimerisation domain-containing protein</fullName>
    </recommendedName>
</protein>
<name>V4CIM5_LOTGI</name>
<dbReference type="GO" id="GO:0005634">
    <property type="term" value="C:nucleus"/>
    <property type="evidence" value="ECO:0007669"/>
    <property type="project" value="TreeGrafter"/>
</dbReference>
<dbReference type="GeneID" id="20237238"/>
<proteinExistence type="predicted"/>
<dbReference type="KEGG" id="lgi:LOTGIDRAFT_157161"/>
<dbReference type="Proteomes" id="UP000030746">
    <property type="component" value="Unassembled WGS sequence"/>
</dbReference>
<reference evidence="2 3" key="1">
    <citation type="journal article" date="2013" name="Nature">
        <title>Insights into bilaterian evolution from three spiralian genomes.</title>
        <authorList>
            <person name="Simakov O."/>
            <person name="Marletaz F."/>
            <person name="Cho S.J."/>
            <person name="Edsinger-Gonzales E."/>
            <person name="Havlak P."/>
            <person name="Hellsten U."/>
            <person name="Kuo D.H."/>
            <person name="Larsson T."/>
            <person name="Lv J."/>
            <person name="Arendt D."/>
            <person name="Savage R."/>
            <person name="Osoegawa K."/>
            <person name="de Jong P."/>
            <person name="Grimwood J."/>
            <person name="Chapman J.A."/>
            <person name="Shapiro H."/>
            <person name="Aerts A."/>
            <person name="Otillar R.P."/>
            <person name="Terry A.Y."/>
            <person name="Boore J.L."/>
            <person name="Grigoriev I.V."/>
            <person name="Lindberg D.R."/>
            <person name="Seaver E.C."/>
            <person name="Weisblat D.A."/>
            <person name="Putnam N.H."/>
            <person name="Rokhsar D.S."/>
        </authorList>
    </citation>
    <scope>NUCLEOTIDE SEQUENCE [LARGE SCALE GENOMIC DNA]</scope>
</reference>
<dbReference type="OMA" id="RVNENCY"/>
<organism evidence="2 3">
    <name type="scientific">Lottia gigantea</name>
    <name type="common">Giant owl limpet</name>
    <dbReference type="NCBI Taxonomy" id="225164"/>
    <lineage>
        <taxon>Eukaryota</taxon>
        <taxon>Metazoa</taxon>
        <taxon>Spiralia</taxon>
        <taxon>Lophotrochozoa</taxon>
        <taxon>Mollusca</taxon>
        <taxon>Gastropoda</taxon>
        <taxon>Patellogastropoda</taxon>
        <taxon>Lottioidea</taxon>
        <taxon>Lottiidae</taxon>
        <taxon>Lottia</taxon>
    </lineage>
</organism>